<dbReference type="PANTHER" id="PTHR43221">
    <property type="entry name" value="PROTEASE HTPX"/>
    <property type="match status" value="1"/>
</dbReference>
<dbReference type="GO" id="GO:0008270">
    <property type="term" value="F:zinc ion binding"/>
    <property type="evidence" value="ECO:0007669"/>
    <property type="project" value="UniProtKB-UniRule"/>
</dbReference>
<keyword evidence="3 11" id="KW-0645">Protease</keyword>
<evidence type="ECO:0000259" key="12">
    <source>
        <dbReference type="Pfam" id="PF01435"/>
    </source>
</evidence>
<dbReference type="EMBL" id="WUUT01000004">
    <property type="protein sequence ID" value="MXR52341.1"/>
    <property type="molecule type" value="Genomic_DNA"/>
</dbReference>
<feature type="transmembrane region" description="Helical" evidence="11">
    <location>
        <begin position="26"/>
        <end position="45"/>
    </location>
</feature>
<feature type="active site" evidence="11">
    <location>
        <position position="135"/>
    </location>
</feature>
<feature type="domain" description="Peptidase M48" evidence="12">
    <location>
        <begin position="73"/>
        <end position="273"/>
    </location>
</feature>
<dbReference type="InterPro" id="IPR050083">
    <property type="entry name" value="HtpX_protease"/>
</dbReference>
<comment type="similarity">
    <text evidence="1 11">Belongs to the peptidase M48B family.</text>
</comment>
<keyword evidence="9 11" id="KW-0482">Metalloprotease</keyword>
<dbReference type="Pfam" id="PF01435">
    <property type="entry name" value="Peptidase_M48"/>
    <property type="match status" value="1"/>
</dbReference>
<organism evidence="13 14">
    <name type="scientific">Halovenus carboxidivorans</name>
    <dbReference type="NCBI Taxonomy" id="2692199"/>
    <lineage>
        <taxon>Archaea</taxon>
        <taxon>Methanobacteriati</taxon>
        <taxon>Methanobacteriota</taxon>
        <taxon>Stenosarchaea group</taxon>
        <taxon>Halobacteria</taxon>
        <taxon>Halobacteriales</taxon>
        <taxon>Haloarculaceae</taxon>
        <taxon>Halovenus</taxon>
    </lineage>
</organism>
<evidence type="ECO:0000256" key="11">
    <source>
        <dbReference type="HAMAP-Rule" id="MF_00188"/>
    </source>
</evidence>
<evidence type="ECO:0000313" key="14">
    <source>
        <dbReference type="Proteomes" id="UP000466535"/>
    </source>
</evidence>
<dbReference type="InterPro" id="IPR001915">
    <property type="entry name" value="Peptidase_M48"/>
</dbReference>
<keyword evidence="7 11" id="KW-0862">Zinc</keyword>
<dbReference type="EC" id="3.4.24.-" evidence="11"/>
<dbReference type="GO" id="GO:0004222">
    <property type="term" value="F:metalloendopeptidase activity"/>
    <property type="evidence" value="ECO:0007669"/>
    <property type="project" value="UniProtKB-UniRule"/>
</dbReference>
<proteinExistence type="inferred from homology"/>
<feature type="transmembrane region" description="Helical" evidence="11">
    <location>
        <begin position="144"/>
        <end position="167"/>
    </location>
</feature>
<protein>
    <recommendedName>
        <fullName evidence="11">Protease HtpX homolog</fullName>
        <ecNumber evidence="11">3.4.24.-</ecNumber>
    </recommendedName>
</protein>
<dbReference type="InterPro" id="IPR022919">
    <property type="entry name" value="Pept_M48_protease_HtpX"/>
</dbReference>
<keyword evidence="8 11" id="KW-1133">Transmembrane helix</keyword>
<reference evidence="13 14" key="1">
    <citation type="submission" date="2019-12" db="EMBL/GenBank/DDBJ databases">
        <title>Isolation and characterization of three novel carbon monoxide-oxidizing members of Halobacteria from salione crusts and soils.</title>
        <authorList>
            <person name="Myers M.R."/>
            <person name="King G.M."/>
        </authorList>
    </citation>
    <scope>NUCLEOTIDE SEQUENCE [LARGE SCALE GENOMIC DNA]</scope>
    <source>
        <strain evidence="13 14">WSH3</strain>
    </source>
</reference>
<evidence type="ECO:0000256" key="9">
    <source>
        <dbReference type="ARBA" id="ARBA00023049"/>
    </source>
</evidence>
<evidence type="ECO:0000256" key="3">
    <source>
        <dbReference type="ARBA" id="ARBA00022670"/>
    </source>
</evidence>
<comment type="caution">
    <text evidence="13">The sequence shown here is derived from an EMBL/GenBank/DDBJ whole genome shotgun (WGS) entry which is preliminary data.</text>
</comment>
<feature type="binding site" evidence="11">
    <location>
        <position position="202"/>
    </location>
    <ligand>
        <name>Zn(2+)</name>
        <dbReference type="ChEBI" id="CHEBI:29105"/>
        <note>catalytic</note>
    </ligand>
</feature>
<keyword evidence="4 11" id="KW-0812">Transmembrane</keyword>
<evidence type="ECO:0000256" key="5">
    <source>
        <dbReference type="ARBA" id="ARBA00022723"/>
    </source>
</evidence>
<dbReference type="AlphaFoldDB" id="A0A6B0TAT2"/>
<dbReference type="PANTHER" id="PTHR43221:SF2">
    <property type="entry name" value="PROTEASE HTPX HOMOLOG"/>
    <property type="match status" value="1"/>
</dbReference>
<comment type="cofactor">
    <cofactor evidence="11">
        <name>Zn(2+)</name>
        <dbReference type="ChEBI" id="CHEBI:29105"/>
    </cofactor>
    <text evidence="11">Binds 1 zinc ion per subunit.</text>
</comment>
<evidence type="ECO:0000256" key="1">
    <source>
        <dbReference type="ARBA" id="ARBA00009779"/>
    </source>
</evidence>
<keyword evidence="2 11" id="KW-1003">Cell membrane</keyword>
<feature type="binding site" evidence="11">
    <location>
        <position position="134"/>
    </location>
    <ligand>
        <name>Zn(2+)</name>
        <dbReference type="ChEBI" id="CHEBI:29105"/>
        <note>catalytic</note>
    </ligand>
</feature>
<sequence length="278" mass="30468">MMVAGSILFGFYAAVAAVVMAMFGTGTSVLALLLVGSLAFVGFQYKFGKWMAIRSVGAEDMPEQSQGRYDYSRIHQSTEQLCREMDIEKPRLMVAEMGVPNAFAVGRKGSGTVVISKEIIQLLDHDELEGVIAHELSHIKNRDVVIMVLGQSIASMVGIIAQWAVILGGERNIGTYIFAMFVGTIAQMIVMIFVMAISRYREYVADEDAATYTRNPDAMARALEKISSGAQGREMKGEETVNALCIFGSSGSTLQKIFSTHPPTEKRIERLRSQTVGY</sequence>
<accession>A0A6B0TAT2</accession>
<dbReference type="OrthoDB" id="28389at2157"/>
<dbReference type="Gene3D" id="3.30.2010.10">
    <property type="entry name" value="Metalloproteases ('zincins'), catalytic domain"/>
    <property type="match status" value="1"/>
</dbReference>
<keyword evidence="10 11" id="KW-0472">Membrane</keyword>
<dbReference type="GO" id="GO:0005886">
    <property type="term" value="C:plasma membrane"/>
    <property type="evidence" value="ECO:0007669"/>
    <property type="project" value="UniProtKB-SubCell"/>
</dbReference>
<dbReference type="Proteomes" id="UP000466535">
    <property type="component" value="Unassembled WGS sequence"/>
</dbReference>
<evidence type="ECO:0000256" key="10">
    <source>
        <dbReference type="ARBA" id="ARBA00023136"/>
    </source>
</evidence>
<dbReference type="HAMAP" id="MF_00188">
    <property type="entry name" value="Pept_M48_protease_HtpX"/>
    <property type="match status" value="1"/>
</dbReference>
<keyword evidence="14" id="KW-1185">Reference proteome</keyword>
<keyword evidence="6 11" id="KW-0378">Hydrolase</keyword>
<evidence type="ECO:0000256" key="8">
    <source>
        <dbReference type="ARBA" id="ARBA00022989"/>
    </source>
</evidence>
<keyword evidence="5 11" id="KW-0479">Metal-binding</keyword>
<dbReference type="GO" id="GO:0006508">
    <property type="term" value="P:proteolysis"/>
    <property type="evidence" value="ECO:0007669"/>
    <property type="project" value="UniProtKB-KW"/>
</dbReference>
<evidence type="ECO:0000256" key="4">
    <source>
        <dbReference type="ARBA" id="ARBA00022692"/>
    </source>
</evidence>
<gene>
    <name evidence="11" type="primary">htpX</name>
    <name evidence="13" type="ORF">GRX03_12095</name>
</gene>
<evidence type="ECO:0000256" key="2">
    <source>
        <dbReference type="ARBA" id="ARBA00022475"/>
    </source>
</evidence>
<feature type="transmembrane region" description="Helical" evidence="11">
    <location>
        <begin position="173"/>
        <end position="197"/>
    </location>
</feature>
<name>A0A6B0TAT2_9EURY</name>
<evidence type="ECO:0000256" key="7">
    <source>
        <dbReference type="ARBA" id="ARBA00022833"/>
    </source>
</evidence>
<evidence type="ECO:0000256" key="6">
    <source>
        <dbReference type="ARBA" id="ARBA00022801"/>
    </source>
</evidence>
<evidence type="ECO:0000313" key="13">
    <source>
        <dbReference type="EMBL" id="MXR52341.1"/>
    </source>
</evidence>
<comment type="subcellular location">
    <subcellularLocation>
        <location evidence="11">Cell membrane</location>
        <topology evidence="11">Multi-pass membrane protein</topology>
    </subcellularLocation>
</comment>
<feature type="binding site" evidence="11">
    <location>
        <position position="138"/>
    </location>
    <ligand>
        <name>Zn(2+)</name>
        <dbReference type="ChEBI" id="CHEBI:29105"/>
        <note>catalytic</note>
    </ligand>
</feature>